<name>A0A813V1R2_9BILA</name>
<evidence type="ECO:0000313" key="4">
    <source>
        <dbReference type="Proteomes" id="UP000663829"/>
    </source>
</evidence>
<evidence type="ECO:0000256" key="1">
    <source>
        <dbReference type="SAM" id="Coils"/>
    </source>
</evidence>
<keyword evidence="4" id="KW-1185">Reference proteome</keyword>
<dbReference type="EMBL" id="CAJOBC010000759">
    <property type="protein sequence ID" value="CAF3622642.1"/>
    <property type="molecule type" value="Genomic_DNA"/>
</dbReference>
<dbReference type="EMBL" id="CAJNOQ010000759">
    <property type="protein sequence ID" value="CAF0835421.1"/>
    <property type="molecule type" value="Genomic_DNA"/>
</dbReference>
<gene>
    <name evidence="2" type="ORF">GPM918_LOCUS5279</name>
    <name evidence="3" type="ORF">SRO942_LOCUS5279</name>
</gene>
<evidence type="ECO:0000313" key="2">
    <source>
        <dbReference type="EMBL" id="CAF0835421.1"/>
    </source>
</evidence>
<dbReference type="AlphaFoldDB" id="A0A813V1R2"/>
<evidence type="ECO:0000313" key="3">
    <source>
        <dbReference type="EMBL" id="CAF3622642.1"/>
    </source>
</evidence>
<reference evidence="2" key="1">
    <citation type="submission" date="2021-02" db="EMBL/GenBank/DDBJ databases">
        <authorList>
            <person name="Nowell W R."/>
        </authorList>
    </citation>
    <scope>NUCLEOTIDE SEQUENCE</scope>
</reference>
<feature type="coiled-coil region" evidence="1">
    <location>
        <begin position="109"/>
        <end position="164"/>
    </location>
</feature>
<protein>
    <submittedName>
        <fullName evidence="2">Uncharacterized protein</fullName>
    </submittedName>
</protein>
<keyword evidence="1" id="KW-0175">Coiled coil</keyword>
<dbReference type="Proteomes" id="UP000663829">
    <property type="component" value="Unassembled WGS sequence"/>
</dbReference>
<organism evidence="2 4">
    <name type="scientific">Didymodactylos carnosus</name>
    <dbReference type="NCBI Taxonomy" id="1234261"/>
    <lineage>
        <taxon>Eukaryota</taxon>
        <taxon>Metazoa</taxon>
        <taxon>Spiralia</taxon>
        <taxon>Gnathifera</taxon>
        <taxon>Rotifera</taxon>
        <taxon>Eurotatoria</taxon>
        <taxon>Bdelloidea</taxon>
        <taxon>Philodinida</taxon>
        <taxon>Philodinidae</taxon>
        <taxon>Didymodactylos</taxon>
    </lineage>
</organism>
<accession>A0A813V1R2</accession>
<proteinExistence type="predicted"/>
<sequence>MKEKPKTGLSAPSKDLNLKEEILLENYSVTEDNNKNNVIEQIMENVNKKYDNLTVKAKYLLHNLTQIKDHVQQFETQLSVCYNFIEKIYGNVRVIVVDKQLLRQNVTQEQQLQNDVEIQRQEIRNLESYMLPLRQRLSSKERLLKQIELKFDDVKRKLLKKQEQGNDIGIKLNQFGIWLNEQILDYD</sequence>
<comment type="caution">
    <text evidence="2">The sequence shown here is derived from an EMBL/GenBank/DDBJ whole genome shotgun (WGS) entry which is preliminary data.</text>
</comment>
<dbReference type="Proteomes" id="UP000681722">
    <property type="component" value="Unassembled WGS sequence"/>
</dbReference>